<dbReference type="Proteomes" id="UP000824533">
    <property type="component" value="Linkage Group LG15"/>
</dbReference>
<dbReference type="EMBL" id="CM034401">
    <property type="protein sequence ID" value="KAJ0175451.1"/>
    <property type="molecule type" value="Genomic_DNA"/>
</dbReference>
<reference evidence="1 2" key="1">
    <citation type="journal article" date="2021" name="Front. Genet.">
        <title>Chromosome-Level Genome Assembly Reveals Significant Gene Expansion in the Toll and IMD Signaling Pathways of Dendrolimus kikuchii.</title>
        <authorList>
            <person name="Zhou J."/>
            <person name="Wu P."/>
            <person name="Xiong Z."/>
            <person name="Liu N."/>
            <person name="Zhao N."/>
            <person name="Ji M."/>
            <person name="Qiu Y."/>
            <person name="Yang B."/>
        </authorList>
    </citation>
    <scope>NUCLEOTIDE SEQUENCE [LARGE SCALE GENOMIC DNA]</scope>
    <source>
        <strain evidence="1">Ann1</strain>
    </source>
</reference>
<keyword evidence="2" id="KW-1185">Reference proteome</keyword>
<comment type="caution">
    <text evidence="1">The sequence shown here is derived from an EMBL/GenBank/DDBJ whole genome shotgun (WGS) entry which is preliminary data.</text>
</comment>
<evidence type="ECO:0000313" key="1">
    <source>
        <dbReference type="EMBL" id="KAJ0175451.1"/>
    </source>
</evidence>
<protein>
    <submittedName>
        <fullName evidence="1">Uncharacterized protein</fullName>
    </submittedName>
</protein>
<sequence length="67" mass="7864">MLFYYESIESFRNTTKSINPFQIPDILREEFFDDYIEMATNMGLVKKAVGSSVVKMKYNLIVVFGRK</sequence>
<evidence type="ECO:0000313" key="2">
    <source>
        <dbReference type="Proteomes" id="UP000824533"/>
    </source>
</evidence>
<gene>
    <name evidence="1" type="ORF">K1T71_008610</name>
</gene>
<accession>A0ACC1CV47</accession>
<name>A0ACC1CV47_9NEOP</name>
<proteinExistence type="predicted"/>
<organism evidence="1 2">
    <name type="scientific">Dendrolimus kikuchii</name>
    <dbReference type="NCBI Taxonomy" id="765133"/>
    <lineage>
        <taxon>Eukaryota</taxon>
        <taxon>Metazoa</taxon>
        <taxon>Ecdysozoa</taxon>
        <taxon>Arthropoda</taxon>
        <taxon>Hexapoda</taxon>
        <taxon>Insecta</taxon>
        <taxon>Pterygota</taxon>
        <taxon>Neoptera</taxon>
        <taxon>Endopterygota</taxon>
        <taxon>Lepidoptera</taxon>
        <taxon>Glossata</taxon>
        <taxon>Ditrysia</taxon>
        <taxon>Bombycoidea</taxon>
        <taxon>Lasiocampidae</taxon>
        <taxon>Dendrolimus</taxon>
    </lineage>
</organism>